<comment type="function">
    <text evidence="8 10">Plays an essential role in the initiation and regulation of chromosomal replication. ATP-DnaA binds to the origin of replication (oriC) to initiate formation of the DNA replication initiation complex once per cell cycle. Binds the DnaA box (a 9 base pair repeat at the origin) and separates the double-stranded (ds)DNA. Forms a right-handed helical filament on oriC DNA; dsDNA binds to the exterior of the filament while single-stranded (ss)DNA is stabiized in the filament's interior. The ATP-DnaA-oriC complex binds and stabilizes one strand of the AT-rich DNA unwinding element (DUE), permitting loading of DNA polymerase. After initiation quickly degrades to an ADP-DnaA complex that is not apt for DNA replication. Binds acidic phospholipids.</text>
</comment>
<evidence type="ECO:0000313" key="15">
    <source>
        <dbReference type="EMBL" id="MEQ2472599.1"/>
    </source>
</evidence>
<dbReference type="Pfam" id="PF00308">
    <property type="entry name" value="Bac_DnaA"/>
    <property type="match status" value="1"/>
</dbReference>
<comment type="similarity">
    <text evidence="1 8 11">Belongs to the DnaA family.</text>
</comment>
<organism evidence="15 16">
    <name type="scientific">Laedolimicola intestinihominis</name>
    <dbReference type="NCBI Taxonomy" id="3133166"/>
    <lineage>
        <taxon>Bacteria</taxon>
        <taxon>Bacillati</taxon>
        <taxon>Bacillota</taxon>
        <taxon>Clostridia</taxon>
        <taxon>Lachnospirales</taxon>
        <taxon>Lachnospiraceae</taxon>
        <taxon>Laedolimicola</taxon>
    </lineage>
</organism>
<gene>
    <name evidence="8 15" type="primary">dnaA</name>
    <name evidence="15" type="ORF">WMO29_08865</name>
</gene>
<feature type="binding site" evidence="8">
    <location>
        <position position="164"/>
    </location>
    <ligand>
        <name>ATP</name>
        <dbReference type="ChEBI" id="CHEBI:30616"/>
    </ligand>
</feature>
<evidence type="ECO:0000256" key="7">
    <source>
        <dbReference type="ARBA" id="ARBA00023125"/>
    </source>
</evidence>
<feature type="binding site" evidence="8">
    <location>
        <position position="165"/>
    </location>
    <ligand>
        <name>ATP</name>
        <dbReference type="ChEBI" id="CHEBI:30616"/>
    </ligand>
</feature>
<evidence type="ECO:0000256" key="2">
    <source>
        <dbReference type="ARBA" id="ARBA00022490"/>
    </source>
</evidence>
<evidence type="ECO:0000256" key="4">
    <source>
        <dbReference type="ARBA" id="ARBA00022741"/>
    </source>
</evidence>
<feature type="region of interest" description="Domain IV, binds dsDNA" evidence="8">
    <location>
        <begin position="337"/>
        <end position="457"/>
    </location>
</feature>
<dbReference type="InterPro" id="IPR018312">
    <property type="entry name" value="Chromosome_initiator_DnaA_CS"/>
</dbReference>
<dbReference type="InterPro" id="IPR020591">
    <property type="entry name" value="Chromosome_initiator_DnaA-like"/>
</dbReference>
<keyword evidence="4 8" id="KW-0547">Nucleotide-binding</keyword>
<comment type="subunit">
    <text evidence="8">Oligomerizes as a right-handed, spiral filament on DNA at oriC.</text>
</comment>
<evidence type="ECO:0000256" key="3">
    <source>
        <dbReference type="ARBA" id="ARBA00022705"/>
    </source>
</evidence>
<keyword evidence="6 8" id="KW-0446">Lipid-binding</keyword>
<dbReference type="RefSeq" id="WP_349164557.1">
    <property type="nucleotide sequence ID" value="NZ_JBBMFE010000007.1"/>
</dbReference>
<dbReference type="InterPro" id="IPR013159">
    <property type="entry name" value="DnaA_C"/>
</dbReference>
<feature type="domain" description="AAA+ ATPase" evidence="13">
    <location>
        <begin position="150"/>
        <end position="281"/>
    </location>
</feature>
<keyword evidence="3 8" id="KW-0235">DNA replication</keyword>
<dbReference type="SUPFAM" id="SSF48295">
    <property type="entry name" value="TrpR-like"/>
    <property type="match status" value="1"/>
</dbReference>
<dbReference type="CDD" id="cd00009">
    <property type="entry name" value="AAA"/>
    <property type="match status" value="1"/>
</dbReference>
<evidence type="ECO:0000256" key="9">
    <source>
        <dbReference type="NCBIfam" id="TIGR00362"/>
    </source>
</evidence>
<dbReference type="EMBL" id="JBBMFE010000007">
    <property type="protein sequence ID" value="MEQ2472599.1"/>
    <property type="molecule type" value="Genomic_DNA"/>
</dbReference>
<evidence type="ECO:0000256" key="5">
    <source>
        <dbReference type="ARBA" id="ARBA00022840"/>
    </source>
</evidence>
<dbReference type="InterPro" id="IPR001957">
    <property type="entry name" value="Chromosome_initiator_DnaA"/>
</dbReference>
<dbReference type="CDD" id="cd06571">
    <property type="entry name" value="Bac_DnaA_C"/>
    <property type="match status" value="1"/>
</dbReference>
<keyword evidence="2 8" id="KW-0963">Cytoplasm</keyword>
<feature type="domain" description="Chromosomal replication initiator DnaA C-terminal" evidence="14">
    <location>
        <begin position="365"/>
        <end position="433"/>
    </location>
</feature>
<dbReference type="Gene3D" id="3.40.50.300">
    <property type="entry name" value="P-loop containing nucleotide triphosphate hydrolases"/>
    <property type="match status" value="1"/>
</dbReference>
<feature type="region of interest" description="Disordered" evidence="12">
    <location>
        <begin position="94"/>
        <end position="114"/>
    </location>
</feature>
<dbReference type="PANTHER" id="PTHR30050:SF2">
    <property type="entry name" value="CHROMOSOMAL REPLICATION INITIATOR PROTEIN DNAA"/>
    <property type="match status" value="1"/>
</dbReference>
<dbReference type="SUPFAM" id="SSF52540">
    <property type="entry name" value="P-loop containing nucleoside triphosphate hydrolases"/>
    <property type="match status" value="1"/>
</dbReference>
<dbReference type="SMART" id="SM00760">
    <property type="entry name" value="Bac_DnaA_C"/>
    <property type="match status" value="1"/>
</dbReference>
<comment type="caution">
    <text evidence="8">Lacks conserved residue(s) required for the propagation of feature annotation.</text>
</comment>
<dbReference type="InterPro" id="IPR013317">
    <property type="entry name" value="DnaA_dom"/>
</dbReference>
<keyword evidence="16" id="KW-1185">Reference proteome</keyword>
<dbReference type="InterPro" id="IPR010921">
    <property type="entry name" value="Trp_repressor/repl_initiator"/>
</dbReference>
<comment type="caution">
    <text evidence="15">The sequence shown here is derived from an EMBL/GenBank/DDBJ whole genome shotgun (WGS) entry which is preliminary data.</text>
</comment>
<keyword evidence="5 8" id="KW-0067">ATP-binding</keyword>
<dbReference type="Gene3D" id="3.30.300.180">
    <property type="match status" value="1"/>
</dbReference>
<proteinExistence type="inferred from homology"/>
<dbReference type="PANTHER" id="PTHR30050">
    <property type="entry name" value="CHROMOSOMAL REPLICATION INITIATOR PROTEIN DNAA"/>
    <property type="match status" value="1"/>
</dbReference>
<protein>
    <recommendedName>
        <fullName evidence="8 9">Chromosomal replication initiator protein DnaA</fullName>
    </recommendedName>
</protein>
<dbReference type="PROSITE" id="PS01008">
    <property type="entry name" value="DNAA"/>
    <property type="match status" value="1"/>
</dbReference>
<evidence type="ECO:0000256" key="1">
    <source>
        <dbReference type="ARBA" id="ARBA00006583"/>
    </source>
</evidence>
<evidence type="ECO:0000256" key="11">
    <source>
        <dbReference type="RuleBase" id="RU004227"/>
    </source>
</evidence>
<evidence type="ECO:0000313" key="16">
    <source>
        <dbReference type="Proteomes" id="UP001438008"/>
    </source>
</evidence>
<evidence type="ECO:0000256" key="6">
    <source>
        <dbReference type="ARBA" id="ARBA00023121"/>
    </source>
</evidence>
<evidence type="ECO:0000256" key="8">
    <source>
        <dbReference type="HAMAP-Rule" id="MF_00377"/>
    </source>
</evidence>
<comment type="domain">
    <text evidence="8">Domain I is involved in oligomerization and binding regulators, domain II is flexibile and of varying length in different bacteria, domain III forms the AAA+ region, while domain IV binds dsDNA.</text>
</comment>
<feature type="binding site" evidence="8">
    <location>
        <position position="161"/>
    </location>
    <ligand>
        <name>ATP</name>
        <dbReference type="ChEBI" id="CHEBI:30616"/>
    </ligand>
</feature>
<accession>A0ABV1FHR6</accession>
<dbReference type="InterPro" id="IPR027417">
    <property type="entry name" value="P-loop_NTPase"/>
</dbReference>
<evidence type="ECO:0000259" key="14">
    <source>
        <dbReference type="SMART" id="SM00760"/>
    </source>
</evidence>
<evidence type="ECO:0000259" key="13">
    <source>
        <dbReference type="SMART" id="SM00382"/>
    </source>
</evidence>
<dbReference type="NCBIfam" id="TIGR00362">
    <property type="entry name" value="DnaA"/>
    <property type="match status" value="1"/>
</dbReference>
<dbReference type="InterPro" id="IPR038454">
    <property type="entry name" value="DnaA_N_sf"/>
</dbReference>
<dbReference type="Gene3D" id="1.10.1750.10">
    <property type="match status" value="1"/>
</dbReference>
<sequence length="457" mass="51984">MNLIKEKWSEILEHVRKEHELSDISFETWLLPLTVYSTDNHVVKIIVPMGEQMITYLNSKFKTPIFVAIAEFTGEKYEVEFITEKEAMEQKITEVPASSSAAPAERPVNSPDFEKSNINPKFTFDTFVVGSNNKFAHAASLAVAETPGKVYNPLFLHGGVGLGKTHLMHAIANHILKENPNMKVLYVTSEYFTNELIETLRMGDPSGMTRFREKYRNIDVLLIDDVQFIIGKESTQEEFFHTFNALHTANKQIIISSDRPPKDIETLEERLRTRFECGLIADVSSPDFETRMAILRKKEELEGYHIDDDIITYIATNIKSNIRELEGAFNRLIALSTLEKRPIDMLLAEEAIKDIISPGESRKVTPELIIEIVAEHFHITPADIYSNKRTANIAYPRQIAMYLCKENGTTLKKIGDIMGGRDHTTVMHGVEKIEKELQNNDSTIRTIGTIRKKISPN</sequence>
<evidence type="ECO:0000256" key="12">
    <source>
        <dbReference type="SAM" id="MobiDB-lite"/>
    </source>
</evidence>
<feature type="region of interest" description="Domain I, interacts with DnaA modulators" evidence="8">
    <location>
        <begin position="1"/>
        <end position="91"/>
    </location>
</feature>
<feature type="binding site" evidence="8">
    <location>
        <position position="163"/>
    </location>
    <ligand>
        <name>ATP</name>
        <dbReference type="ChEBI" id="CHEBI:30616"/>
    </ligand>
</feature>
<evidence type="ECO:0000256" key="10">
    <source>
        <dbReference type="RuleBase" id="RU000577"/>
    </source>
</evidence>
<dbReference type="HAMAP" id="MF_00377">
    <property type="entry name" value="DnaA_bact"/>
    <property type="match status" value="1"/>
</dbReference>
<dbReference type="Proteomes" id="UP001438008">
    <property type="component" value="Unassembled WGS sequence"/>
</dbReference>
<reference evidence="15 16" key="1">
    <citation type="submission" date="2024-03" db="EMBL/GenBank/DDBJ databases">
        <title>Human intestinal bacterial collection.</title>
        <authorList>
            <person name="Pauvert C."/>
            <person name="Hitch T.C.A."/>
            <person name="Clavel T."/>
        </authorList>
    </citation>
    <scope>NUCLEOTIDE SEQUENCE [LARGE SCALE GENOMIC DNA]</scope>
    <source>
        <strain evidence="15 16">CLA-AA-H132</strain>
    </source>
</reference>
<dbReference type="Pfam" id="PF08299">
    <property type="entry name" value="Bac_DnaA_C"/>
    <property type="match status" value="1"/>
</dbReference>
<dbReference type="SMART" id="SM00382">
    <property type="entry name" value="AAA"/>
    <property type="match status" value="1"/>
</dbReference>
<dbReference type="PRINTS" id="PR00051">
    <property type="entry name" value="DNAA"/>
</dbReference>
<name>A0ABV1FHR6_9FIRM</name>
<comment type="subcellular location">
    <subcellularLocation>
        <location evidence="8">Cytoplasm</location>
    </subcellularLocation>
</comment>
<dbReference type="InterPro" id="IPR003593">
    <property type="entry name" value="AAA+_ATPase"/>
</dbReference>
<dbReference type="Gene3D" id="1.10.8.60">
    <property type="match status" value="1"/>
</dbReference>
<keyword evidence="7 8" id="KW-0238">DNA-binding</keyword>